<comment type="caution">
    <text evidence="2">The sequence shown here is derived from an EMBL/GenBank/DDBJ whole genome shotgun (WGS) entry which is preliminary data.</text>
</comment>
<feature type="chain" id="PRO_5040746690" evidence="1">
    <location>
        <begin position="18"/>
        <end position="227"/>
    </location>
</feature>
<keyword evidence="3" id="KW-1185">Reference proteome</keyword>
<dbReference type="AlphaFoldDB" id="A0A9W4MNS0"/>
<reference evidence="2" key="1">
    <citation type="submission" date="2021-07" db="EMBL/GenBank/DDBJ databases">
        <authorList>
            <person name="Branca A.L. A."/>
        </authorList>
    </citation>
    <scope>NUCLEOTIDE SEQUENCE</scope>
</reference>
<accession>A0A9W4MNS0</accession>
<organism evidence="2 3">
    <name type="scientific">Penicillium olsonii</name>
    <dbReference type="NCBI Taxonomy" id="99116"/>
    <lineage>
        <taxon>Eukaryota</taxon>
        <taxon>Fungi</taxon>
        <taxon>Dikarya</taxon>
        <taxon>Ascomycota</taxon>
        <taxon>Pezizomycotina</taxon>
        <taxon>Eurotiomycetes</taxon>
        <taxon>Eurotiomycetidae</taxon>
        <taxon>Eurotiales</taxon>
        <taxon>Aspergillaceae</taxon>
        <taxon>Penicillium</taxon>
    </lineage>
</organism>
<keyword evidence="1" id="KW-0732">Signal</keyword>
<feature type="signal peptide" evidence="1">
    <location>
        <begin position="1"/>
        <end position="17"/>
    </location>
</feature>
<name>A0A9W4MNS0_PENOL</name>
<dbReference type="Proteomes" id="UP001153618">
    <property type="component" value="Unassembled WGS sequence"/>
</dbReference>
<dbReference type="OrthoDB" id="4991875at2759"/>
<protein>
    <submittedName>
        <fullName evidence="2">Uncharacterized protein</fullName>
    </submittedName>
</protein>
<proteinExistence type="predicted"/>
<evidence type="ECO:0000256" key="1">
    <source>
        <dbReference type="SAM" id="SignalP"/>
    </source>
</evidence>
<evidence type="ECO:0000313" key="2">
    <source>
        <dbReference type="EMBL" id="CAG8037479.1"/>
    </source>
</evidence>
<sequence>MRPILFATSVLAALAAADSTTTISYFGLDANVNTYGAKPGAYTSTAASVVGSDSTATTYAIACLKGAEKCALPHPVTLVQGSATYSLSGEYSIETMGATGIITDVEACTFTHSTESASCSWSVDFTISSGDMTISTSNTDSKSVEPKSISWRNLEVTAGVGALTSTTSGSATEATTGAASTEAATAGATVTAASDAGATSTGGAARGNALATAGPMGAVVAVIVAIL</sequence>
<gene>
    <name evidence="2" type="ORF">POLS_LOCUS2882</name>
</gene>
<evidence type="ECO:0000313" key="3">
    <source>
        <dbReference type="Proteomes" id="UP001153618"/>
    </source>
</evidence>
<dbReference type="EMBL" id="CAJVOS010000016">
    <property type="protein sequence ID" value="CAG8037479.1"/>
    <property type="molecule type" value="Genomic_DNA"/>
</dbReference>